<feature type="transmembrane region" description="Helical" evidence="6">
    <location>
        <begin position="12"/>
        <end position="29"/>
    </location>
</feature>
<dbReference type="AlphaFoldDB" id="A0A6N7XKI2"/>
<dbReference type="Pfam" id="PF02588">
    <property type="entry name" value="YitT_membrane"/>
    <property type="match status" value="1"/>
</dbReference>
<comment type="caution">
    <text evidence="8">The sequence shown here is derived from an EMBL/GenBank/DDBJ whole genome shotgun (WGS) entry which is preliminary data.</text>
</comment>
<feature type="transmembrane region" description="Helical" evidence="6">
    <location>
        <begin position="119"/>
        <end position="140"/>
    </location>
</feature>
<gene>
    <name evidence="8" type="ORF">FYJ65_04285</name>
</gene>
<evidence type="ECO:0000313" key="8">
    <source>
        <dbReference type="EMBL" id="MST70565.1"/>
    </source>
</evidence>
<feature type="transmembrane region" description="Helical" evidence="6">
    <location>
        <begin position="177"/>
        <end position="197"/>
    </location>
</feature>
<dbReference type="InterPro" id="IPR051461">
    <property type="entry name" value="UPF0750_membrane"/>
</dbReference>
<dbReference type="GO" id="GO:0005886">
    <property type="term" value="C:plasma membrane"/>
    <property type="evidence" value="ECO:0007669"/>
    <property type="project" value="UniProtKB-SubCell"/>
</dbReference>
<evidence type="ECO:0000256" key="5">
    <source>
        <dbReference type="ARBA" id="ARBA00023136"/>
    </source>
</evidence>
<organism evidence="8 9">
    <name type="scientific">Mogibacterium kristiansenii</name>
    <dbReference type="NCBI Taxonomy" id="2606708"/>
    <lineage>
        <taxon>Bacteria</taxon>
        <taxon>Bacillati</taxon>
        <taxon>Bacillota</taxon>
        <taxon>Clostridia</taxon>
        <taxon>Peptostreptococcales</taxon>
        <taxon>Anaerovoracaceae</taxon>
        <taxon>Mogibacterium</taxon>
    </lineage>
</organism>
<dbReference type="RefSeq" id="WP_277671939.1">
    <property type="nucleotide sequence ID" value="NZ_JAQXUZ010000014.1"/>
</dbReference>
<evidence type="ECO:0000256" key="6">
    <source>
        <dbReference type="SAM" id="Phobius"/>
    </source>
</evidence>
<sequence>MKSTKERIQDYIIITIGTIIASFAVFFFLTPSHLAVGSISGLAVLIAKFVPMTVGTLLIILNGICLLLSAVFVGKEFTYRTLYPSILLPIVIRILEKIYPNMQSLMDDQFLDMLGYLFLYALGASLLFMNNASSGGLDVITKIMNKYFHMELGTAMSVCGMAVAIPSIFIYDIKTGLLSILGTYFQGIILDHFLFGFSIKKKVCVVSDHIEEIRDYVINVMYSGATFYEATGAFDYHHYKELNIIVNRQEYVTLINLIDKVDPDAFVSVYNVSEIMSHTWGRKGGSQNASGK</sequence>
<keyword evidence="4 6" id="KW-1133">Transmembrane helix</keyword>
<evidence type="ECO:0000256" key="4">
    <source>
        <dbReference type="ARBA" id="ARBA00022989"/>
    </source>
</evidence>
<dbReference type="InterPro" id="IPR003740">
    <property type="entry name" value="YitT"/>
</dbReference>
<dbReference type="PANTHER" id="PTHR33545">
    <property type="entry name" value="UPF0750 MEMBRANE PROTEIN YITT-RELATED"/>
    <property type="match status" value="1"/>
</dbReference>
<feature type="transmembrane region" description="Helical" evidence="6">
    <location>
        <begin position="81"/>
        <end position="99"/>
    </location>
</feature>
<dbReference type="InterPro" id="IPR019264">
    <property type="entry name" value="DUF2179"/>
</dbReference>
<dbReference type="EMBL" id="VUNA01000006">
    <property type="protein sequence ID" value="MST70565.1"/>
    <property type="molecule type" value="Genomic_DNA"/>
</dbReference>
<reference evidence="8 9" key="1">
    <citation type="submission" date="2019-08" db="EMBL/GenBank/DDBJ databases">
        <title>In-depth cultivation of the pig gut microbiome towards novel bacterial diversity and tailored functional studies.</title>
        <authorList>
            <person name="Wylensek D."/>
            <person name="Hitch T.C.A."/>
            <person name="Clavel T."/>
        </authorList>
    </citation>
    <scope>NUCLEOTIDE SEQUENCE [LARGE SCALE GENOMIC DNA]</scope>
    <source>
        <strain evidence="8 9">WCA-MUC-591-APC-4B</strain>
    </source>
</reference>
<feature type="transmembrane region" description="Helical" evidence="6">
    <location>
        <begin position="49"/>
        <end position="74"/>
    </location>
</feature>
<dbReference type="Proteomes" id="UP000469424">
    <property type="component" value="Unassembled WGS sequence"/>
</dbReference>
<dbReference type="PANTHER" id="PTHR33545:SF5">
    <property type="entry name" value="UPF0750 MEMBRANE PROTEIN YITT"/>
    <property type="match status" value="1"/>
</dbReference>
<feature type="transmembrane region" description="Helical" evidence="6">
    <location>
        <begin position="152"/>
        <end position="171"/>
    </location>
</feature>
<keyword evidence="3 6" id="KW-0812">Transmembrane</keyword>
<feature type="domain" description="DUF2179" evidence="7">
    <location>
        <begin position="224"/>
        <end position="276"/>
    </location>
</feature>
<comment type="subcellular location">
    <subcellularLocation>
        <location evidence="1">Cell membrane</location>
        <topology evidence="1">Multi-pass membrane protein</topology>
    </subcellularLocation>
</comment>
<evidence type="ECO:0000256" key="2">
    <source>
        <dbReference type="ARBA" id="ARBA00022475"/>
    </source>
</evidence>
<dbReference type="InterPro" id="IPR015867">
    <property type="entry name" value="N-reg_PII/ATP_PRibTrfase_C"/>
</dbReference>
<keyword evidence="9" id="KW-1185">Reference proteome</keyword>
<accession>A0A6N7XKI2</accession>
<evidence type="ECO:0000313" key="9">
    <source>
        <dbReference type="Proteomes" id="UP000469424"/>
    </source>
</evidence>
<dbReference type="CDD" id="cd16380">
    <property type="entry name" value="YitT_C"/>
    <property type="match status" value="1"/>
</dbReference>
<protein>
    <submittedName>
        <fullName evidence="8">YitT family protein</fullName>
    </submittedName>
</protein>
<evidence type="ECO:0000259" key="7">
    <source>
        <dbReference type="Pfam" id="PF10035"/>
    </source>
</evidence>
<proteinExistence type="predicted"/>
<dbReference type="Pfam" id="PF10035">
    <property type="entry name" value="DUF2179"/>
    <property type="match status" value="1"/>
</dbReference>
<evidence type="ECO:0000256" key="3">
    <source>
        <dbReference type="ARBA" id="ARBA00022692"/>
    </source>
</evidence>
<keyword evidence="2" id="KW-1003">Cell membrane</keyword>
<dbReference type="Gene3D" id="3.30.70.120">
    <property type="match status" value="1"/>
</dbReference>
<keyword evidence="5 6" id="KW-0472">Membrane</keyword>
<dbReference type="PIRSF" id="PIRSF006483">
    <property type="entry name" value="Membrane_protein_YitT"/>
    <property type="match status" value="1"/>
</dbReference>
<name>A0A6N7XKI2_9FIRM</name>
<evidence type="ECO:0000256" key="1">
    <source>
        <dbReference type="ARBA" id="ARBA00004651"/>
    </source>
</evidence>